<comment type="caution">
    <text evidence="5">The sequence shown here is derived from an EMBL/GenBank/DDBJ whole genome shotgun (WGS) entry which is preliminary data.</text>
</comment>
<dbReference type="AlphaFoldDB" id="A0A9D6UKD7"/>
<organism evidence="5 6">
    <name type="scientific">Candidatus Saganbacteria bacterium</name>
    <dbReference type="NCBI Taxonomy" id="2575572"/>
    <lineage>
        <taxon>Bacteria</taxon>
        <taxon>Bacillati</taxon>
        <taxon>Saganbacteria</taxon>
    </lineage>
</organism>
<name>A0A9D6UKD7_UNCSA</name>
<protein>
    <submittedName>
        <fullName evidence="5">4Fe-4S dicluster domain-containing protein</fullName>
    </submittedName>
</protein>
<dbReference type="PROSITE" id="PS51379">
    <property type="entry name" value="4FE4S_FER_2"/>
    <property type="match status" value="2"/>
</dbReference>
<feature type="domain" description="4Fe-4S ferredoxin-type" evidence="4">
    <location>
        <begin position="226"/>
        <end position="258"/>
    </location>
</feature>
<dbReference type="GO" id="GO:0046872">
    <property type="term" value="F:metal ion binding"/>
    <property type="evidence" value="ECO:0007669"/>
    <property type="project" value="UniProtKB-KW"/>
</dbReference>
<evidence type="ECO:0000259" key="4">
    <source>
        <dbReference type="PROSITE" id="PS51379"/>
    </source>
</evidence>
<dbReference type="PANTHER" id="PTHR40447:SF1">
    <property type="entry name" value="ANAEROBIC SULFITE REDUCTASE SUBUNIT A"/>
    <property type="match status" value="1"/>
</dbReference>
<evidence type="ECO:0000256" key="2">
    <source>
        <dbReference type="ARBA" id="ARBA00023004"/>
    </source>
</evidence>
<dbReference type="Proteomes" id="UP000808761">
    <property type="component" value="Unassembled WGS sequence"/>
</dbReference>
<evidence type="ECO:0000313" key="6">
    <source>
        <dbReference type="Proteomes" id="UP000808761"/>
    </source>
</evidence>
<dbReference type="InterPro" id="IPR017900">
    <property type="entry name" value="4Fe4S_Fe_S_CS"/>
</dbReference>
<dbReference type="PROSITE" id="PS00198">
    <property type="entry name" value="4FE4S_FER_1"/>
    <property type="match status" value="1"/>
</dbReference>
<gene>
    <name evidence="5" type="ORF">HZB08_00190</name>
</gene>
<dbReference type="InterPro" id="IPR017896">
    <property type="entry name" value="4Fe4S_Fe-S-bd"/>
</dbReference>
<evidence type="ECO:0000256" key="1">
    <source>
        <dbReference type="ARBA" id="ARBA00022723"/>
    </source>
</evidence>
<accession>A0A9D6UKD7</accession>
<dbReference type="EMBL" id="JACRKR010000010">
    <property type="protein sequence ID" value="MBI5078428.1"/>
    <property type="molecule type" value="Genomic_DNA"/>
</dbReference>
<feature type="domain" description="4Fe-4S ferredoxin-type" evidence="4">
    <location>
        <begin position="308"/>
        <end position="337"/>
    </location>
</feature>
<dbReference type="PANTHER" id="PTHR40447">
    <property type="entry name" value="ANAEROBIC SULFITE REDUCTASE SUBUNIT A"/>
    <property type="match status" value="1"/>
</dbReference>
<keyword evidence="2" id="KW-0408">Iron</keyword>
<keyword evidence="1" id="KW-0479">Metal-binding</keyword>
<dbReference type="Pfam" id="PF17179">
    <property type="entry name" value="Fer4_22"/>
    <property type="match status" value="1"/>
</dbReference>
<dbReference type="GO" id="GO:0051536">
    <property type="term" value="F:iron-sulfur cluster binding"/>
    <property type="evidence" value="ECO:0007669"/>
    <property type="project" value="UniProtKB-KW"/>
</dbReference>
<reference evidence="5" key="1">
    <citation type="submission" date="2020-07" db="EMBL/GenBank/DDBJ databases">
        <title>Huge and variable diversity of episymbiotic CPR bacteria and DPANN archaea in groundwater ecosystems.</title>
        <authorList>
            <person name="He C.Y."/>
            <person name="Keren R."/>
            <person name="Whittaker M."/>
            <person name="Farag I.F."/>
            <person name="Doudna J."/>
            <person name="Cate J.H.D."/>
            <person name="Banfield J.F."/>
        </authorList>
    </citation>
    <scope>NUCLEOTIDE SEQUENCE</scope>
    <source>
        <strain evidence="5">NC_groundwater_1860_Pr3_B-0.1um_51_7</strain>
    </source>
</reference>
<keyword evidence="3" id="KW-0411">Iron-sulfur</keyword>
<evidence type="ECO:0000313" key="5">
    <source>
        <dbReference type="EMBL" id="MBI5078428.1"/>
    </source>
</evidence>
<dbReference type="SUPFAM" id="SSF46548">
    <property type="entry name" value="alpha-helical ferredoxin"/>
    <property type="match status" value="1"/>
</dbReference>
<proteinExistence type="predicted"/>
<evidence type="ECO:0000256" key="3">
    <source>
        <dbReference type="ARBA" id="ARBA00023014"/>
    </source>
</evidence>
<sequence length="345" mass="39444">MKNYIIQKPDLEGWIEKLLKREEIVAPVKKENFTSFTPISSVKEIIWGAPQTVIPPKQYLYPQSEELLTYEFDADGPRPTAKNFAKERILFGVHPCDLNAIFQMDQVFAEKNRDENYLKKRKAAVLIGVDCLALCAPQAFCSRMGAIDPKGRFDLFLTDIGDSFFLEAATAKGKNLAEGIAPQASESDRQRLSDIRRQRDMLFEREQQKLLPGIKTLPALVKENHDHPAWEERGGKCYGCGSCNMVCPTCYCFDVQDYMQISLARGVRTRFWDGCMLEDFAKVASGENFRENRADRLRHRTYRKLYYLFEKWGEPFCTGCGRCPKACLTKIVSPLEIANEIYAGK</sequence>